<keyword evidence="10" id="KW-1015">Disulfide bond</keyword>
<dbReference type="PANTHER" id="PTHR31517">
    <property type="match status" value="1"/>
</dbReference>
<accession>A0A6G1IPY5</accession>
<dbReference type="GO" id="GO:0020037">
    <property type="term" value="F:heme binding"/>
    <property type="evidence" value="ECO:0007669"/>
    <property type="project" value="UniProtKB-UniRule"/>
</dbReference>
<dbReference type="InterPro" id="IPR002016">
    <property type="entry name" value="Haem_peroxidase"/>
</dbReference>
<comment type="similarity">
    <text evidence="2 11">Belongs to the peroxidase family. Ligninase subfamily.</text>
</comment>
<organism evidence="13 14">
    <name type="scientific">Lentithecium fluviatile CBS 122367</name>
    <dbReference type="NCBI Taxonomy" id="1168545"/>
    <lineage>
        <taxon>Eukaryota</taxon>
        <taxon>Fungi</taxon>
        <taxon>Dikarya</taxon>
        <taxon>Ascomycota</taxon>
        <taxon>Pezizomycotina</taxon>
        <taxon>Dothideomycetes</taxon>
        <taxon>Pleosporomycetidae</taxon>
        <taxon>Pleosporales</taxon>
        <taxon>Massarineae</taxon>
        <taxon>Lentitheciaceae</taxon>
        <taxon>Lentithecium</taxon>
    </lineage>
</organism>
<dbReference type="GO" id="GO:0046872">
    <property type="term" value="F:metal ion binding"/>
    <property type="evidence" value="ECO:0007669"/>
    <property type="project" value="UniProtKB-UniRule"/>
</dbReference>
<dbReference type="PRINTS" id="PR00458">
    <property type="entry name" value="PEROXIDASE"/>
</dbReference>
<evidence type="ECO:0000256" key="1">
    <source>
        <dbReference type="ARBA" id="ARBA00000189"/>
    </source>
</evidence>
<dbReference type="SUPFAM" id="SSF48113">
    <property type="entry name" value="Heme-dependent peroxidases"/>
    <property type="match status" value="1"/>
</dbReference>
<keyword evidence="6" id="KW-0325">Glycoprotein</keyword>
<dbReference type="InterPro" id="IPR001621">
    <property type="entry name" value="Ligninase"/>
</dbReference>
<feature type="binding site" evidence="8">
    <location>
        <position position="43"/>
    </location>
    <ligand>
        <name>Ca(2+)</name>
        <dbReference type="ChEBI" id="CHEBI:29108"/>
        <label>1</label>
    </ligand>
</feature>
<reference evidence="13" key="1">
    <citation type="journal article" date="2020" name="Stud. Mycol.">
        <title>101 Dothideomycetes genomes: a test case for predicting lifestyles and emergence of pathogens.</title>
        <authorList>
            <person name="Haridas S."/>
            <person name="Albert R."/>
            <person name="Binder M."/>
            <person name="Bloem J."/>
            <person name="Labutti K."/>
            <person name="Salamov A."/>
            <person name="Andreopoulos B."/>
            <person name="Baker S."/>
            <person name="Barry K."/>
            <person name="Bills G."/>
            <person name="Bluhm B."/>
            <person name="Cannon C."/>
            <person name="Castanera R."/>
            <person name="Culley D."/>
            <person name="Daum C."/>
            <person name="Ezra D."/>
            <person name="Gonzalez J."/>
            <person name="Henrissat B."/>
            <person name="Kuo A."/>
            <person name="Liang C."/>
            <person name="Lipzen A."/>
            <person name="Lutzoni F."/>
            <person name="Magnuson J."/>
            <person name="Mondo S."/>
            <person name="Nolan M."/>
            <person name="Ohm R."/>
            <person name="Pangilinan J."/>
            <person name="Park H.-J."/>
            <person name="Ramirez L."/>
            <person name="Alfaro M."/>
            <person name="Sun H."/>
            <person name="Tritt A."/>
            <person name="Yoshinaga Y."/>
            <person name="Zwiers L.-H."/>
            <person name="Turgeon B."/>
            <person name="Goodwin S."/>
            <person name="Spatafora J."/>
            <person name="Crous P."/>
            <person name="Grigoriev I."/>
        </authorList>
    </citation>
    <scope>NUCLEOTIDE SEQUENCE</scope>
    <source>
        <strain evidence="13">CBS 122367</strain>
    </source>
</reference>
<keyword evidence="5 8" id="KW-0408">Iron</keyword>
<feature type="binding site" evidence="8">
    <location>
        <position position="173"/>
    </location>
    <ligand>
        <name>Ca(2+)</name>
        <dbReference type="ChEBI" id="CHEBI:29108"/>
        <label>2</label>
    </ligand>
</feature>
<evidence type="ECO:0000259" key="12">
    <source>
        <dbReference type="PROSITE" id="PS50873"/>
    </source>
</evidence>
<evidence type="ECO:0000256" key="7">
    <source>
        <dbReference type="PIRSR" id="PIRSR601621-1"/>
    </source>
</evidence>
<evidence type="ECO:0000256" key="3">
    <source>
        <dbReference type="ARBA" id="ARBA00022559"/>
    </source>
</evidence>
<dbReference type="AlphaFoldDB" id="A0A6G1IPY5"/>
<feature type="binding site" evidence="8">
    <location>
        <position position="36"/>
    </location>
    <ligand>
        <name>Ca(2+)</name>
        <dbReference type="ChEBI" id="CHEBI:29108"/>
        <label>1</label>
    </ligand>
</feature>
<feature type="active site" description="Proton acceptor" evidence="7">
    <location>
        <position position="35"/>
    </location>
</feature>
<evidence type="ECO:0000256" key="5">
    <source>
        <dbReference type="ARBA" id="ARBA00023004"/>
    </source>
</evidence>
<dbReference type="Pfam" id="PF00141">
    <property type="entry name" value="peroxidase"/>
    <property type="match status" value="1"/>
</dbReference>
<evidence type="ECO:0000313" key="13">
    <source>
        <dbReference type="EMBL" id="KAF2680306.1"/>
    </source>
</evidence>
<dbReference type="GO" id="GO:0006979">
    <property type="term" value="P:response to oxidative stress"/>
    <property type="evidence" value="ECO:0007669"/>
    <property type="project" value="InterPro"/>
</dbReference>
<evidence type="ECO:0000256" key="2">
    <source>
        <dbReference type="ARBA" id="ARBA00006089"/>
    </source>
</evidence>
<dbReference type="Gene3D" id="1.10.420.10">
    <property type="entry name" value="Peroxidase, domain 2"/>
    <property type="match status" value="1"/>
</dbReference>
<feature type="site" description="Transition state stabilizer" evidence="9">
    <location>
        <position position="31"/>
    </location>
</feature>
<name>A0A6G1IPY5_9PLEO</name>
<dbReference type="PANTHER" id="PTHR31517:SF48">
    <property type="entry name" value="PEROXIDASE 16-RELATED"/>
    <property type="match status" value="1"/>
</dbReference>
<evidence type="ECO:0000256" key="8">
    <source>
        <dbReference type="PIRSR" id="PIRSR601621-2"/>
    </source>
</evidence>
<comment type="cofactor">
    <cofactor evidence="8">
        <name>heme b</name>
        <dbReference type="ChEBI" id="CHEBI:60344"/>
    </cofactor>
    <text evidence="8">Binds 1 heme b (iron(II)-protoporphyrin IX) group per subunit.</text>
</comment>
<feature type="domain" description="Plant heme peroxidase family profile" evidence="12">
    <location>
        <begin position="1"/>
        <end position="149"/>
    </location>
</feature>
<evidence type="ECO:0000313" key="14">
    <source>
        <dbReference type="Proteomes" id="UP000799291"/>
    </source>
</evidence>
<dbReference type="InterPro" id="IPR010255">
    <property type="entry name" value="Haem_peroxidase_sf"/>
</dbReference>
<evidence type="ECO:0000256" key="10">
    <source>
        <dbReference type="PIRSR" id="PIRSR601621-4"/>
    </source>
</evidence>
<dbReference type="EMBL" id="MU005597">
    <property type="protein sequence ID" value="KAF2680306.1"/>
    <property type="molecule type" value="Genomic_DNA"/>
</dbReference>
<keyword evidence="4 8" id="KW-0479">Metal-binding</keyword>
<dbReference type="InterPro" id="IPR000823">
    <property type="entry name" value="Peroxidase_pln"/>
</dbReference>
<evidence type="ECO:0000256" key="4">
    <source>
        <dbReference type="ARBA" id="ARBA00022723"/>
    </source>
</evidence>
<dbReference type="GO" id="GO:0140825">
    <property type="term" value="F:lactoperoxidase activity"/>
    <property type="evidence" value="ECO:0007669"/>
    <property type="project" value="UniProtKB-EC"/>
</dbReference>
<evidence type="ECO:0000256" key="11">
    <source>
        <dbReference type="RuleBase" id="RU363051"/>
    </source>
</evidence>
<feature type="binding site" evidence="8">
    <location>
        <position position="168"/>
    </location>
    <ligand>
        <name>Ca(2+)</name>
        <dbReference type="ChEBI" id="CHEBI:29108"/>
        <label>2</label>
    </ligand>
</feature>
<dbReference type="PRINTS" id="PR00462">
    <property type="entry name" value="LIGNINASE"/>
</dbReference>
<proteinExistence type="inferred from homology"/>
<keyword evidence="14" id="KW-1185">Reference proteome</keyword>
<dbReference type="EC" id="1.11.1.-" evidence="11"/>
<dbReference type="Proteomes" id="UP000799291">
    <property type="component" value="Unassembled WGS sequence"/>
</dbReference>
<dbReference type="Gene3D" id="1.10.520.10">
    <property type="match status" value="1"/>
</dbReference>
<dbReference type="OrthoDB" id="2113341at2759"/>
<feature type="binding site" evidence="8">
    <location>
        <position position="166"/>
    </location>
    <ligand>
        <name>Ca(2+)</name>
        <dbReference type="ChEBI" id="CHEBI:29108"/>
        <label>2</label>
    </ligand>
</feature>
<evidence type="ECO:0000256" key="6">
    <source>
        <dbReference type="ARBA" id="ARBA00023180"/>
    </source>
</evidence>
<dbReference type="PROSITE" id="PS50873">
    <property type="entry name" value="PEROXIDASE_4"/>
    <property type="match status" value="1"/>
</dbReference>
<feature type="binding site" evidence="8">
    <location>
        <position position="45"/>
    </location>
    <ligand>
        <name>Ca(2+)</name>
        <dbReference type="ChEBI" id="CHEBI:29108"/>
        <label>1</label>
    </ligand>
</feature>
<keyword evidence="8 11" id="KW-0106">Calcium</keyword>
<evidence type="ECO:0000256" key="9">
    <source>
        <dbReference type="PIRSR" id="PIRSR601621-3"/>
    </source>
</evidence>
<sequence length="269" mass="28070">MGQCPAVWSDVASTLQTAFAGCNDDARAALRAPFHDCVNGACDGSLVLGGECTRSENAGLEPYCDKISTWATQFDVGTADTIQFAQAVALAVCPGGPRIRALVGRQDSSTPAPEGIVPDPSDSVASILATFAAVGLSTTDVVALVGAHSTAKQFFDDPSQAGASLDSTPDAWDINFYGQTLAGTAPYTLESDKKMSTDLTTAVQWLDFSLNQAGWAAAFTSAMDKFTVTGNDVSILADCSSVLPGAAKIRREAMKAPIGERVFSRRIET</sequence>
<feature type="binding site" evidence="8">
    <location>
        <position position="149"/>
    </location>
    <ligand>
        <name>Ca(2+)</name>
        <dbReference type="ChEBI" id="CHEBI:29108"/>
        <label>2</label>
    </ligand>
</feature>
<feature type="binding site" description="axial binding residue" evidence="8">
    <location>
        <position position="148"/>
    </location>
    <ligand>
        <name>heme b</name>
        <dbReference type="ChEBI" id="CHEBI:60344"/>
    </ligand>
    <ligandPart>
        <name>Fe</name>
        <dbReference type="ChEBI" id="CHEBI:18248"/>
    </ligandPart>
</feature>
<feature type="disulfide bond" evidence="10">
    <location>
        <begin position="22"/>
        <end position="93"/>
    </location>
</feature>
<comment type="cofactor">
    <cofactor evidence="8 11">
        <name>Ca(2+)</name>
        <dbReference type="ChEBI" id="CHEBI:29108"/>
    </cofactor>
    <text evidence="8 11">Binds 2 calcium ions per subunit.</text>
</comment>
<protein>
    <recommendedName>
        <fullName evidence="11">Peroxidase</fullName>
        <ecNumber evidence="11">1.11.1.-</ecNumber>
    </recommendedName>
</protein>
<keyword evidence="8" id="KW-0349">Heme</keyword>
<comment type="catalytic activity">
    <reaction evidence="1">
        <text>2 a phenolic donor + H2O2 = 2 a phenolic radical donor + 2 H2O</text>
        <dbReference type="Rhea" id="RHEA:56136"/>
        <dbReference type="ChEBI" id="CHEBI:15377"/>
        <dbReference type="ChEBI" id="CHEBI:16240"/>
        <dbReference type="ChEBI" id="CHEBI:139520"/>
        <dbReference type="ChEBI" id="CHEBI:139521"/>
        <dbReference type="EC" id="1.11.1.7"/>
    </reaction>
</comment>
<gene>
    <name evidence="13" type="ORF">K458DRAFT_312173</name>
</gene>
<keyword evidence="3 11" id="KW-0575">Peroxidase</keyword>
<keyword evidence="11" id="KW-0560">Oxidoreductase</keyword>